<protein>
    <submittedName>
        <fullName evidence="1">Uncharacterized protein</fullName>
    </submittedName>
</protein>
<dbReference type="EMBL" id="JBHRZN010000005">
    <property type="protein sequence ID" value="MFC3851022.1"/>
    <property type="molecule type" value="Genomic_DNA"/>
</dbReference>
<dbReference type="Proteomes" id="UP001595751">
    <property type="component" value="Unassembled WGS sequence"/>
</dbReference>
<sequence>MSIHVTDPDEGLSPRTSHPRFVEFAPERFYSEVDEFAPFGNDSGADVLDVLEELAESDGDGVDALDALREILSDWDFGIDPELFGAGDDEVRAWVAENPGEVNALAAEAQARIAAAIGQVKITGAAEDRLLRVGEQGARVLGMLDPGEHREEHLAALAEIREFLAAAAARERGGATS</sequence>
<comment type="caution">
    <text evidence="1">The sequence shown here is derived from an EMBL/GenBank/DDBJ whole genome shotgun (WGS) entry which is preliminary data.</text>
</comment>
<dbReference type="RefSeq" id="WP_290292631.1">
    <property type="nucleotide sequence ID" value="NZ_CP047211.1"/>
</dbReference>
<reference evidence="2" key="1">
    <citation type="journal article" date="2019" name="Int. J. Syst. Evol. Microbiol.">
        <title>The Global Catalogue of Microorganisms (GCM) 10K type strain sequencing project: providing services to taxonomists for standard genome sequencing and annotation.</title>
        <authorList>
            <consortium name="The Broad Institute Genomics Platform"/>
            <consortium name="The Broad Institute Genome Sequencing Center for Infectious Disease"/>
            <person name="Wu L."/>
            <person name="Ma J."/>
        </authorList>
    </citation>
    <scope>NUCLEOTIDE SEQUENCE [LARGE SCALE GENOMIC DNA]</scope>
    <source>
        <strain evidence="2">CCUG 53252</strain>
    </source>
</reference>
<accession>A0ABV7ZR90</accession>
<organism evidence="1 2">
    <name type="scientific">Corynebacterium hansenii</name>
    <dbReference type="NCBI Taxonomy" id="394964"/>
    <lineage>
        <taxon>Bacteria</taxon>
        <taxon>Bacillati</taxon>
        <taxon>Actinomycetota</taxon>
        <taxon>Actinomycetes</taxon>
        <taxon>Mycobacteriales</taxon>
        <taxon>Corynebacteriaceae</taxon>
        <taxon>Corynebacterium</taxon>
    </lineage>
</organism>
<name>A0ABV7ZR90_9CORY</name>
<evidence type="ECO:0000313" key="2">
    <source>
        <dbReference type="Proteomes" id="UP001595751"/>
    </source>
</evidence>
<gene>
    <name evidence="1" type="ORF">ACFORJ_12725</name>
</gene>
<keyword evidence="2" id="KW-1185">Reference proteome</keyword>
<evidence type="ECO:0000313" key="1">
    <source>
        <dbReference type="EMBL" id="MFC3851022.1"/>
    </source>
</evidence>
<proteinExistence type="predicted"/>